<dbReference type="AlphaFoldDB" id="A0A450U9V5"/>
<dbReference type="EMBL" id="CAADFH010000005">
    <property type="protein sequence ID" value="VFJ88767.1"/>
    <property type="molecule type" value="Genomic_DNA"/>
</dbReference>
<sequence>MNKYKPLIMICAMVVVLLGLNPSSVQAGITFDKTLYGTTFDDAISQVTDFLSEKGFHLVATIDVQKTMKETIDKEMHPYTILQVSSPRHAFQALSLENKVGSILVYINIVVQETAHSQVEVSTIDPVSLVHAVQNPQFADVAQEIRQLIREVINGL</sequence>
<dbReference type="CDD" id="cd14797">
    <property type="entry name" value="DUF302"/>
    <property type="match status" value="1"/>
</dbReference>
<dbReference type="InterPro" id="IPR005180">
    <property type="entry name" value="DUF302"/>
</dbReference>
<name>A0A450U9V5_9GAMM</name>
<gene>
    <name evidence="3" type="ORF">BECKLFY1418A_GA0070994_100549</name>
</gene>
<organism evidence="3">
    <name type="scientific">Candidatus Kentrum sp. LFY</name>
    <dbReference type="NCBI Taxonomy" id="2126342"/>
    <lineage>
        <taxon>Bacteria</taxon>
        <taxon>Pseudomonadati</taxon>
        <taxon>Pseudomonadota</taxon>
        <taxon>Gammaproteobacteria</taxon>
        <taxon>Candidatus Kentrum</taxon>
    </lineage>
</organism>
<dbReference type="Gene3D" id="3.30.310.70">
    <property type="entry name" value="TT1751-like domain"/>
    <property type="match status" value="1"/>
</dbReference>
<dbReference type="SUPFAM" id="SSF103247">
    <property type="entry name" value="TT1751-like"/>
    <property type="match status" value="1"/>
</dbReference>
<feature type="chain" id="PRO_5019284889" evidence="1">
    <location>
        <begin position="28"/>
        <end position="156"/>
    </location>
</feature>
<dbReference type="Pfam" id="PF03625">
    <property type="entry name" value="DUF302"/>
    <property type="match status" value="1"/>
</dbReference>
<feature type="domain" description="DUF302" evidence="2">
    <location>
        <begin position="62"/>
        <end position="126"/>
    </location>
</feature>
<reference evidence="3" key="1">
    <citation type="submission" date="2019-02" db="EMBL/GenBank/DDBJ databases">
        <authorList>
            <person name="Gruber-Vodicka R. H."/>
            <person name="Seah K. B. B."/>
        </authorList>
    </citation>
    <scope>NUCLEOTIDE SEQUENCE</scope>
    <source>
        <strain evidence="3">BECK_M6</strain>
    </source>
</reference>
<keyword evidence="1" id="KW-0732">Signal</keyword>
<proteinExistence type="predicted"/>
<accession>A0A450U9V5</accession>
<feature type="signal peptide" evidence="1">
    <location>
        <begin position="1"/>
        <end position="27"/>
    </location>
</feature>
<dbReference type="PANTHER" id="PTHR38342:SF1">
    <property type="entry name" value="SLR5037 PROTEIN"/>
    <property type="match status" value="1"/>
</dbReference>
<dbReference type="InterPro" id="IPR035923">
    <property type="entry name" value="TT1751-like_sf"/>
</dbReference>
<protein>
    <submittedName>
        <fullName evidence="3">Uncharacterized conserved protein, DUF302 family</fullName>
    </submittedName>
</protein>
<evidence type="ECO:0000313" key="3">
    <source>
        <dbReference type="EMBL" id="VFJ88767.1"/>
    </source>
</evidence>
<evidence type="ECO:0000256" key="1">
    <source>
        <dbReference type="SAM" id="SignalP"/>
    </source>
</evidence>
<dbReference type="PANTHER" id="PTHR38342">
    <property type="entry name" value="SLR5037 PROTEIN"/>
    <property type="match status" value="1"/>
</dbReference>
<evidence type="ECO:0000259" key="2">
    <source>
        <dbReference type="Pfam" id="PF03625"/>
    </source>
</evidence>